<comment type="caution">
    <text evidence="1">The sequence shown here is derived from an EMBL/GenBank/DDBJ whole genome shotgun (WGS) entry which is preliminary data.</text>
</comment>
<accession>A0A0V1BLL9</accession>
<dbReference type="InParanoid" id="A0A0V1BLL9"/>
<organism evidence="1 2">
    <name type="scientific">Trichinella spiralis</name>
    <name type="common">Trichina worm</name>
    <dbReference type="NCBI Taxonomy" id="6334"/>
    <lineage>
        <taxon>Eukaryota</taxon>
        <taxon>Metazoa</taxon>
        <taxon>Ecdysozoa</taxon>
        <taxon>Nematoda</taxon>
        <taxon>Enoplea</taxon>
        <taxon>Dorylaimia</taxon>
        <taxon>Trichinellida</taxon>
        <taxon>Trichinellidae</taxon>
        <taxon>Trichinella</taxon>
    </lineage>
</organism>
<dbReference type="Proteomes" id="UP000054776">
    <property type="component" value="Unassembled WGS sequence"/>
</dbReference>
<protein>
    <submittedName>
        <fullName evidence="1">Uncharacterized protein</fullName>
    </submittedName>
</protein>
<name>A0A0V1BLL9_TRISP</name>
<proteinExistence type="predicted"/>
<sequence length="59" mass="6669">MKPKVHIYNDSLTMNKIGLFSNLNKTGISITRMIRDSLSRRMIRDSLSSVLSVTSPICQ</sequence>
<dbReference type="AlphaFoldDB" id="A0A0V1BLL9"/>
<evidence type="ECO:0000313" key="1">
    <source>
        <dbReference type="EMBL" id="KRY38133.1"/>
    </source>
</evidence>
<reference evidence="1 2" key="1">
    <citation type="submission" date="2015-01" db="EMBL/GenBank/DDBJ databases">
        <title>Evolution of Trichinella species and genotypes.</title>
        <authorList>
            <person name="Korhonen P.K."/>
            <person name="Edoardo P."/>
            <person name="Giuseppe L.R."/>
            <person name="Gasser R.B."/>
        </authorList>
    </citation>
    <scope>NUCLEOTIDE SEQUENCE [LARGE SCALE GENOMIC DNA]</scope>
    <source>
        <strain evidence="1">ISS3</strain>
    </source>
</reference>
<dbReference type="EMBL" id="JYDH01000028">
    <property type="protein sequence ID" value="KRY38133.1"/>
    <property type="molecule type" value="Genomic_DNA"/>
</dbReference>
<keyword evidence="2" id="KW-1185">Reference proteome</keyword>
<evidence type="ECO:0000313" key="2">
    <source>
        <dbReference type="Proteomes" id="UP000054776"/>
    </source>
</evidence>
<gene>
    <name evidence="1" type="ORF">T01_8939</name>
</gene>